<comment type="caution">
    <text evidence="9">The sequence shown here is derived from an EMBL/GenBank/DDBJ whole genome shotgun (WGS) entry which is preliminary data.</text>
</comment>
<evidence type="ECO:0000259" key="8">
    <source>
        <dbReference type="PROSITE" id="PS50198"/>
    </source>
</evidence>
<dbReference type="InterPro" id="IPR050280">
    <property type="entry name" value="OMP_Chaperone_SurA"/>
</dbReference>
<dbReference type="PANTHER" id="PTHR47637">
    <property type="entry name" value="CHAPERONE SURA"/>
    <property type="match status" value="1"/>
</dbReference>
<feature type="signal peptide" evidence="7">
    <location>
        <begin position="1"/>
        <end position="28"/>
    </location>
</feature>
<dbReference type="PANTHER" id="PTHR47637:SF1">
    <property type="entry name" value="CHAPERONE SURA"/>
    <property type="match status" value="1"/>
</dbReference>
<accession>A0A842HSK2</accession>
<name>A0A842HSK2_9BURK</name>
<dbReference type="GO" id="GO:0043165">
    <property type="term" value="P:Gram-negative-bacterium-type cell outer membrane assembly"/>
    <property type="evidence" value="ECO:0007669"/>
    <property type="project" value="InterPro"/>
</dbReference>
<comment type="catalytic activity">
    <reaction evidence="7">
        <text>[protein]-peptidylproline (omega=180) = [protein]-peptidylproline (omega=0)</text>
        <dbReference type="Rhea" id="RHEA:16237"/>
        <dbReference type="Rhea" id="RHEA-COMP:10747"/>
        <dbReference type="Rhea" id="RHEA-COMP:10748"/>
        <dbReference type="ChEBI" id="CHEBI:83833"/>
        <dbReference type="ChEBI" id="CHEBI:83834"/>
        <dbReference type="EC" id="5.2.1.8"/>
    </reaction>
</comment>
<dbReference type="InterPro" id="IPR023034">
    <property type="entry name" value="PPIase_SurA"/>
</dbReference>
<comment type="subcellular location">
    <subcellularLocation>
        <location evidence="7">Periplasm</location>
    </subcellularLocation>
    <text evidence="7">Is capable of associating with the outer membrane.</text>
</comment>
<gene>
    <name evidence="7" type="primary">surA</name>
    <name evidence="9" type="ORF">GTU67_10715</name>
</gene>
<dbReference type="GO" id="GO:0051082">
    <property type="term" value="F:unfolded protein binding"/>
    <property type="evidence" value="ECO:0007669"/>
    <property type="project" value="UniProtKB-UniRule"/>
</dbReference>
<keyword evidence="10" id="KW-1185">Reference proteome</keyword>
<dbReference type="SUPFAM" id="SSF54534">
    <property type="entry name" value="FKBP-like"/>
    <property type="match status" value="2"/>
</dbReference>
<dbReference type="PROSITE" id="PS50198">
    <property type="entry name" value="PPIC_PPIASE_2"/>
    <property type="match status" value="2"/>
</dbReference>
<evidence type="ECO:0000256" key="5">
    <source>
        <dbReference type="ARBA" id="ARBA00023186"/>
    </source>
</evidence>
<dbReference type="Gene3D" id="1.10.4030.10">
    <property type="entry name" value="Porin chaperone SurA, peptide-binding domain"/>
    <property type="match status" value="1"/>
</dbReference>
<feature type="domain" description="PpiC" evidence="8">
    <location>
        <begin position="208"/>
        <end position="309"/>
    </location>
</feature>
<dbReference type="InterPro" id="IPR027304">
    <property type="entry name" value="Trigger_fact/SurA_dom_sf"/>
</dbReference>
<dbReference type="InterPro" id="IPR023058">
    <property type="entry name" value="PPIase_PpiC_CS"/>
</dbReference>
<evidence type="ECO:0000256" key="4">
    <source>
        <dbReference type="ARBA" id="ARBA00023110"/>
    </source>
</evidence>
<evidence type="ECO:0000256" key="2">
    <source>
        <dbReference type="ARBA" id="ARBA00022737"/>
    </source>
</evidence>
<dbReference type="Proteomes" id="UP000545386">
    <property type="component" value="Unassembled WGS sequence"/>
</dbReference>
<reference evidence="9 10" key="1">
    <citation type="submission" date="2020-08" db="EMBL/GenBank/DDBJ databases">
        <title>Paraeoetvoesia sp. YC-7-48 draft genome sequence.</title>
        <authorList>
            <person name="Yao L."/>
        </authorList>
    </citation>
    <scope>NUCLEOTIDE SEQUENCE [LARGE SCALE GENOMIC DNA]</scope>
    <source>
        <strain evidence="10">YC-7-48</strain>
    </source>
</reference>
<comment type="domain">
    <text evidence="7">The PPIase activity resides only in the second parvulin domain. The N-terminal region and the C-terminal tail are necessary and sufficient for the chaperone activity of SurA. The PPIase activity is dispensable for SurA to function as a chaperone. The N-terminal region and the C-terminal tail are also required for porin recognition.</text>
</comment>
<keyword evidence="4 7" id="KW-0697">Rotamase</keyword>
<evidence type="ECO:0000313" key="10">
    <source>
        <dbReference type="Proteomes" id="UP000545386"/>
    </source>
</evidence>
<dbReference type="EMBL" id="JACJUU010000008">
    <property type="protein sequence ID" value="MBC2770380.1"/>
    <property type="molecule type" value="Genomic_DNA"/>
</dbReference>
<dbReference type="GO" id="GO:0030288">
    <property type="term" value="C:outer membrane-bounded periplasmic space"/>
    <property type="evidence" value="ECO:0007669"/>
    <property type="project" value="InterPro"/>
</dbReference>
<keyword evidence="1 7" id="KW-0732">Signal</keyword>
<dbReference type="Pfam" id="PF09312">
    <property type="entry name" value="SurA_N"/>
    <property type="match status" value="1"/>
</dbReference>
<dbReference type="AlphaFoldDB" id="A0A842HSK2"/>
<dbReference type="GO" id="GO:0050821">
    <property type="term" value="P:protein stabilization"/>
    <property type="evidence" value="ECO:0007669"/>
    <property type="project" value="InterPro"/>
</dbReference>
<dbReference type="HAMAP" id="MF_01183">
    <property type="entry name" value="Chaperone_SurA"/>
    <property type="match status" value="1"/>
</dbReference>
<dbReference type="InterPro" id="IPR000297">
    <property type="entry name" value="PPIase_PpiC"/>
</dbReference>
<proteinExistence type="inferred from homology"/>
<comment type="function">
    <text evidence="7">Chaperone involved in the correct folding and assembly of outer membrane proteins. Recognizes specific patterns of aromatic residues and the orientation of their side chains, which are found more frequently in integral outer membrane proteins. May act in both early periplasmic and late outer membrane-associated steps of protein maturation.</text>
</comment>
<dbReference type="SUPFAM" id="SSF109998">
    <property type="entry name" value="Triger factor/SurA peptide-binding domain-like"/>
    <property type="match status" value="1"/>
</dbReference>
<dbReference type="EC" id="5.2.1.8" evidence="7"/>
<dbReference type="GO" id="GO:0006457">
    <property type="term" value="P:protein folding"/>
    <property type="evidence" value="ECO:0007669"/>
    <property type="project" value="UniProtKB-UniRule"/>
</dbReference>
<keyword evidence="2 7" id="KW-0677">Repeat</keyword>
<organism evidence="9 10">
    <name type="scientific">Pusillimonas minor</name>
    <dbReference type="NCBI Taxonomy" id="2697024"/>
    <lineage>
        <taxon>Bacteria</taxon>
        <taxon>Pseudomonadati</taxon>
        <taxon>Pseudomonadota</taxon>
        <taxon>Betaproteobacteria</taxon>
        <taxon>Burkholderiales</taxon>
        <taxon>Alcaligenaceae</taxon>
        <taxon>Pusillimonas</taxon>
    </lineage>
</organism>
<dbReference type="Gene3D" id="3.10.50.40">
    <property type="match status" value="2"/>
</dbReference>
<dbReference type="Pfam" id="PF00639">
    <property type="entry name" value="Rotamase"/>
    <property type="match status" value="2"/>
</dbReference>
<keyword evidence="3 7" id="KW-0574">Periplasm</keyword>
<keyword evidence="6 7" id="KW-0413">Isomerase</keyword>
<dbReference type="InterPro" id="IPR015391">
    <property type="entry name" value="SurA_N"/>
</dbReference>
<dbReference type="PROSITE" id="PS01096">
    <property type="entry name" value="PPIC_PPIASE_1"/>
    <property type="match status" value="1"/>
</dbReference>
<evidence type="ECO:0000313" key="9">
    <source>
        <dbReference type="EMBL" id="MBC2770380.1"/>
    </source>
</evidence>
<protein>
    <recommendedName>
        <fullName evidence="7">Chaperone SurA</fullName>
    </recommendedName>
    <alternativeName>
        <fullName evidence="7">Peptidyl-prolyl cis-trans isomerase SurA</fullName>
        <shortName evidence="7">PPIase SurA</shortName>
        <ecNumber evidence="7">5.2.1.8</ecNumber>
    </alternativeName>
    <alternativeName>
        <fullName evidence="7">Rotamase SurA</fullName>
    </alternativeName>
</protein>
<evidence type="ECO:0000256" key="1">
    <source>
        <dbReference type="ARBA" id="ARBA00022729"/>
    </source>
</evidence>
<sequence length="494" mass="54665" precursor="true">MRCVHINRRLAVLMIPVVGLFSWPQAGSAQPRAAAAPAAAPQPQRFADGIAAVINKQVITLQQVDAEVNVARKQLKSQNIQVPDDEVLRRQVLQRMITETLVRQEAERLRIEISDQQLQDAVGSVAQRNNMSKEKLRAEIEKTGVAWSYYLDSLRQEMLTDMVRQRAVDSRIVVSDAEVDAFLNSQGRTGNNLLGGVQRGAAAQQTVPRELGLAQILVQVPEGASTQQIQELRAKADSLLARVRGGADFASVAAASSDGPEALEGGNMGVRPTEGWPDLFLRAVSNVATGDVSDIVQSGNGFHILKVTTRGPEPAQPQAANAGVPQPQQEMFAQEGPMMVTQTRARHILIKIDQVTTEERALTRIRDLRQRIVMGEDFAEVARRSSDDASAPEGGDLGWLTPGETVQPFQQAMDALQPGQISEPVLTQFGWHIIQVEERRTRDMEDEFKRMRARQVLFERQAGPAFEDWLSQIRSQAFIDNRLAPRANNNRFNR</sequence>
<evidence type="ECO:0000256" key="3">
    <source>
        <dbReference type="ARBA" id="ARBA00022764"/>
    </source>
</evidence>
<feature type="chain" id="PRO_5033193446" description="Chaperone SurA" evidence="7">
    <location>
        <begin position="29"/>
        <end position="494"/>
    </location>
</feature>
<evidence type="ECO:0000256" key="6">
    <source>
        <dbReference type="ARBA" id="ARBA00023235"/>
    </source>
</evidence>
<dbReference type="GO" id="GO:0003755">
    <property type="term" value="F:peptidyl-prolyl cis-trans isomerase activity"/>
    <property type="evidence" value="ECO:0007669"/>
    <property type="project" value="UniProtKB-UniRule"/>
</dbReference>
<keyword evidence="5 7" id="KW-0143">Chaperone</keyword>
<feature type="domain" description="PpiC" evidence="8">
    <location>
        <begin position="340"/>
        <end position="438"/>
    </location>
</feature>
<evidence type="ECO:0000256" key="7">
    <source>
        <dbReference type="HAMAP-Rule" id="MF_01183"/>
    </source>
</evidence>
<dbReference type="InterPro" id="IPR046357">
    <property type="entry name" value="PPIase_dom_sf"/>
</dbReference>
<dbReference type="GO" id="GO:0042277">
    <property type="term" value="F:peptide binding"/>
    <property type="evidence" value="ECO:0007669"/>
    <property type="project" value="InterPro"/>
</dbReference>